<dbReference type="GeneID" id="64630901"/>
<dbReference type="AlphaFoldDB" id="A0A9P7J850"/>
<dbReference type="RefSeq" id="XP_041187977.1">
    <property type="nucleotide sequence ID" value="XM_041336885.1"/>
</dbReference>
<gene>
    <name evidence="1" type="ORF">BJ212DRAFT_1387606</name>
</gene>
<dbReference type="Proteomes" id="UP000807769">
    <property type="component" value="Unassembled WGS sequence"/>
</dbReference>
<name>A0A9P7J850_9AGAM</name>
<proteinExistence type="predicted"/>
<organism evidence="1 2">
    <name type="scientific">Suillus subaureus</name>
    <dbReference type="NCBI Taxonomy" id="48587"/>
    <lineage>
        <taxon>Eukaryota</taxon>
        <taxon>Fungi</taxon>
        <taxon>Dikarya</taxon>
        <taxon>Basidiomycota</taxon>
        <taxon>Agaricomycotina</taxon>
        <taxon>Agaricomycetes</taxon>
        <taxon>Agaricomycetidae</taxon>
        <taxon>Boletales</taxon>
        <taxon>Suillineae</taxon>
        <taxon>Suillaceae</taxon>
        <taxon>Suillus</taxon>
    </lineage>
</organism>
<protein>
    <submittedName>
        <fullName evidence="1">Uncharacterized protein</fullName>
    </submittedName>
</protein>
<evidence type="ECO:0000313" key="1">
    <source>
        <dbReference type="EMBL" id="KAG1807308.1"/>
    </source>
</evidence>
<accession>A0A9P7J850</accession>
<comment type="caution">
    <text evidence="1">The sequence shown here is derived from an EMBL/GenBank/DDBJ whole genome shotgun (WGS) entry which is preliminary data.</text>
</comment>
<sequence>MKAPLKYVHHRIPASTSSFLLHVEDRRDDGSWAGLIHHVSRIRSVSLTCTVAHRTDGHLMIRSGHLVLELRSPSTIYMATSPSCNTTAPLSRKQTTFDDESRCLHLIWT</sequence>
<dbReference type="EMBL" id="JABBWG010000044">
    <property type="protein sequence ID" value="KAG1807308.1"/>
    <property type="molecule type" value="Genomic_DNA"/>
</dbReference>
<evidence type="ECO:0000313" key="2">
    <source>
        <dbReference type="Proteomes" id="UP000807769"/>
    </source>
</evidence>
<keyword evidence="2" id="KW-1185">Reference proteome</keyword>
<reference evidence="1" key="1">
    <citation type="journal article" date="2020" name="New Phytol.">
        <title>Comparative genomics reveals dynamic genome evolution in host specialist ectomycorrhizal fungi.</title>
        <authorList>
            <person name="Lofgren L.A."/>
            <person name="Nguyen N.H."/>
            <person name="Vilgalys R."/>
            <person name="Ruytinx J."/>
            <person name="Liao H.L."/>
            <person name="Branco S."/>
            <person name="Kuo A."/>
            <person name="LaButti K."/>
            <person name="Lipzen A."/>
            <person name="Andreopoulos W."/>
            <person name="Pangilinan J."/>
            <person name="Riley R."/>
            <person name="Hundley H."/>
            <person name="Na H."/>
            <person name="Barry K."/>
            <person name="Grigoriev I.V."/>
            <person name="Stajich J.E."/>
            <person name="Kennedy P.G."/>
        </authorList>
    </citation>
    <scope>NUCLEOTIDE SEQUENCE</scope>
    <source>
        <strain evidence="1">MN1</strain>
    </source>
</reference>